<name>A0AAW1SKS4_9CHLO</name>
<evidence type="ECO:0000313" key="2">
    <source>
        <dbReference type="EMBL" id="KAK9846479.1"/>
    </source>
</evidence>
<dbReference type="Pfam" id="PF12146">
    <property type="entry name" value="Hydrolase_4"/>
    <property type="match status" value="1"/>
</dbReference>
<dbReference type="InterPro" id="IPR029058">
    <property type="entry name" value="AB_hydrolase_fold"/>
</dbReference>
<keyword evidence="3" id="KW-1185">Reference proteome</keyword>
<gene>
    <name evidence="2" type="ORF">WJX81_004951</name>
</gene>
<dbReference type="Proteomes" id="UP001445335">
    <property type="component" value="Unassembled WGS sequence"/>
</dbReference>
<sequence>MGSSVNARGLRLACYYWPASKPQGVVLFVHGHGAYLLHELLRVDNPGQAPQYKGSWVDELNARGFSVCGLDQQGLGFSEGLRGYVERFDDYVADVLQLAKSLATCEVAGFAGKPLFIAGCSLGGCIAVNAIHQRPELFTGAALLAPMLSLEKASRHGLNPYLRPLAGLISWLAPTLMVVATTRNTLYPHLQAIWDEDPLCWHGATRARNATEYLIATSACLAMMPQYSFPFVVFHGEDDTLCDVDGSRQLFERAKSTDKELHIIPMRWHVIIKEPGNEEILRDMIAWMEKRLHGRDSQHKAPA</sequence>
<dbReference type="InterPro" id="IPR051044">
    <property type="entry name" value="MAG_DAG_Lipase"/>
</dbReference>
<comment type="caution">
    <text evidence="2">The sequence shown here is derived from an EMBL/GenBank/DDBJ whole genome shotgun (WGS) entry which is preliminary data.</text>
</comment>
<dbReference type="PANTHER" id="PTHR11614">
    <property type="entry name" value="PHOSPHOLIPASE-RELATED"/>
    <property type="match status" value="1"/>
</dbReference>
<dbReference type="Gene3D" id="3.40.50.1820">
    <property type="entry name" value="alpha/beta hydrolase"/>
    <property type="match status" value="1"/>
</dbReference>
<reference evidence="2 3" key="1">
    <citation type="journal article" date="2024" name="Nat. Commun.">
        <title>Phylogenomics reveals the evolutionary origins of lichenization in chlorophyte algae.</title>
        <authorList>
            <person name="Puginier C."/>
            <person name="Libourel C."/>
            <person name="Otte J."/>
            <person name="Skaloud P."/>
            <person name="Haon M."/>
            <person name="Grisel S."/>
            <person name="Petersen M."/>
            <person name="Berrin J.G."/>
            <person name="Delaux P.M."/>
            <person name="Dal Grande F."/>
            <person name="Keller J."/>
        </authorList>
    </citation>
    <scope>NUCLEOTIDE SEQUENCE [LARGE SCALE GENOMIC DNA]</scope>
    <source>
        <strain evidence="2 3">SAG 245.80</strain>
    </source>
</reference>
<evidence type="ECO:0000313" key="3">
    <source>
        <dbReference type="Proteomes" id="UP001445335"/>
    </source>
</evidence>
<proteinExistence type="predicted"/>
<feature type="domain" description="Serine aminopeptidase S33" evidence="1">
    <location>
        <begin position="56"/>
        <end position="275"/>
    </location>
</feature>
<protein>
    <recommendedName>
        <fullName evidence="1">Serine aminopeptidase S33 domain-containing protein</fullName>
    </recommendedName>
</protein>
<organism evidence="2 3">
    <name type="scientific">Elliptochloris bilobata</name>
    <dbReference type="NCBI Taxonomy" id="381761"/>
    <lineage>
        <taxon>Eukaryota</taxon>
        <taxon>Viridiplantae</taxon>
        <taxon>Chlorophyta</taxon>
        <taxon>core chlorophytes</taxon>
        <taxon>Trebouxiophyceae</taxon>
        <taxon>Trebouxiophyceae incertae sedis</taxon>
        <taxon>Elliptochloris clade</taxon>
        <taxon>Elliptochloris</taxon>
    </lineage>
</organism>
<dbReference type="SUPFAM" id="SSF53474">
    <property type="entry name" value="alpha/beta-Hydrolases"/>
    <property type="match status" value="1"/>
</dbReference>
<dbReference type="InterPro" id="IPR022742">
    <property type="entry name" value="Hydrolase_4"/>
</dbReference>
<evidence type="ECO:0000259" key="1">
    <source>
        <dbReference type="Pfam" id="PF12146"/>
    </source>
</evidence>
<accession>A0AAW1SKS4</accession>
<dbReference type="AlphaFoldDB" id="A0AAW1SKS4"/>
<dbReference type="EMBL" id="JALJOU010000001">
    <property type="protein sequence ID" value="KAK9846479.1"/>
    <property type="molecule type" value="Genomic_DNA"/>
</dbReference>